<dbReference type="AlphaFoldDB" id="A0A133V4A6"/>
<evidence type="ECO:0000313" key="3">
    <source>
        <dbReference type="Proteomes" id="UP000070344"/>
    </source>
</evidence>
<evidence type="ECO:0000313" key="2">
    <source>
        <dbReference type="EMBL" id="KXB01272.1"/>
    </source>
</evidence>
<protein>
    <submittedName>
        <fullName evidence="2">Uncharacterized protein</fullName>
    </submittedName>
</protein>
<keyword evidence="1" id="KW-0472">Membrane</keyword>
<keyword evidence="3" id="KW-1185">Reference proteome</keyword>
<feature type="transmembrane region" description="Helical" evidence="1">
    <location>
        <begin position="39"/>
        <end position="71"/>
    </location>
</feature>
<gene>
    <name evidence="2" type="ORF">AKJ41_02110</name>
</gene>
<reference evidence="2 3" key="1">
    <citation type="journal article" date="2016" name="Sci. Rep.">
        <title>Metabolic traits of an uncultured archaeal lineage -MSBL1- from brine pools of the Red Sea.</title>
        <authorList>
            <person name="Mwirichia R."/>
            <person name="Alam I."/>
            <person name="Rashid M."/>
            <person name="Vinu M."/>
            <person name="Ba-Alawi W."/>
            <person name="Anthony Kamau A."/>
            <person name="Kamanda Ngugi D."/>
            <person name="Goker M."/>
            <person name="Klenk H.P."/>
            <person name="Bajic V."/>
            <person name="Stingl U."/>
        </authorList>
    </citation>
    <scope>NUCLEOTIDE SEQUENCE [LARGE SCALE GENOMIC DNA]</scope>
    <source>
        <strain evidence="2">SCGC-AAA259O05</strain>
    </source>
</reference>
<sequence length="150" mass="17131">MLFSFWKDLEGRKSLLTKKYYYDEERCKKYKKWPVSKPAVAVIVMAILGVVALLSWFVALLFAVVVAYLLITSSRTRGSSKYNYGGSASQKTHGKKVDDDFVVDKRICEISKRYCRGEKPRQIAEDLRVSIASVKRGIKKAKKENIIGKE</sequence>
<proteinExistence type="predicted"/>
<evidence type="ECO:0000256" key="1">
    <source>
        <dbReference type="SAM" id="Phobius"/>
    </source>
</evidence>
<keyword evidence="1" id="KW-0812">Transmembrane</keyword>
<dbReference type="EMBL" id="LHXV01000018">
    <property type="protein sequence ID" value="KXB01272.1"/>
    <property type="molecule type" value="Genomic_DNA"/>
</dbReference>
<organism evidence="2 3">
    <name type="scientific">candidate division MSBL1 archaeon SCGC-AAA259O05</name>
    <dbReference type="NCBI Taxonomy" id="1698271"/>
    <lineage>
        <taxon>Archaea</taxon>
        <taxon>Methanobacteriati</taxon>
        <taxon>Methanobacteriota</taxon>
        <taxon>candidate division MSBL1</taxon>
    </lineage>
</organism>
<dbReference type="Proteomes" id="UP000070344">
    <property type="component" value="Unassembled WGS sequence"/>
</dbReference>
<comment type="caution">
    <text evidence="2">The sequence shown here is derived from an EMBL/GenBank/DDBJ whole genome shotgun (WGS) entry which is preliminary data.</text>
</comment>
<name>A0A133V4A6_9EURY</name>
<accession>A0A133V4A6</accession>
<keyword evidence="1" id="KW-1133">Transmembrane helix</keyword>